<dbReference type="Pfam" id="PF00542">
    <property type="entry name" value="Ribosomal_L12"/>
    <property type="match status" value="1"/>
</dbReference>
<dbReference type="InterPro" id="IPR014719">
    <property type="entry name" value="Ribosomal_bL12_C/ClpS-like"/>
</dbReference>
<proteinExistence type="predicted"/>
<dbReference type="Proteomes" id="UP001166571">
    <property type="component" value="Unassembled WGS sequence"/>
</dbReference>
<sequence length="93" mass="10159">MGALILFVLGLVAGIALTLALQRRSGDRRDLTTPPPARLAPPRATSSDIDEAEIIVLLRLGRKIEAIKRMREQTGMGLAEAKDAVEAIEREQR</sequence>
<accession>A0ABS7M9D3</accession>
<evidence type="ECO:0000259" key="2">
    <source>
        <dbReference type="Pfam" id="PF00542"/>
    </source>
</evidence>
<organism evidence="3 4">
    <name type="scientific">Sphingopyxis jiangsuensis</name>
    <dbReference type="NCBI Taxonomy" id="2871171"/>
    <lineage>
        <taxon>Bacteria</taxon>
        <taxon>Pseudomonadati</taxon>
        <taxon>Pseudomonadota</taxon>
        <taxon>Alphaproteobacteria</taxon>
        <taxon>Sphingomonadales</taxon>
        <taxon>Sphingomonadaceae</taxon>
        <taxon>Sphingopyxis</taxon>
    </lineage>
</organism>
<evidence type="ECO:0000313" key="3">
    <source>
        <dbReference type="EMBL" id="MBY4635621.1"/>
    </source>
</evidence>
<feature type="domain" description="Large ribosomal subunit protein bL12 C-terminal" evidence="2">
    <location>
        <begin position="62"/>
        <end position="88"/>
    </location>
</feature>
<reference evidence="3" key="1">
    <citation type="submission" date="2021-08" db="EMBL/GenBank/DDBJ databases">
        <title>Sphingopyxis panaciterrulae sp. nov., isolated from the surface water of the Yellow Sea.</title>
        <authorList>
            <person name="Gao Z."/>
            <person name="Zhang D."/>
            <person name="Zhang A."/>
        </authorList>
    </citation>
    <scope>NUCLEOTIDE SEQUENCE</scope>
    <source>
        <strain evidence="3">XHP0097</strain>
    </source>
</reference>
<protein>
    <submittedName>
        <fullName evidence="3">Ribosomal protein L7/L12</fullName>
    </submittedName>
</protein>
<name>A0ABS7M9D3_9SPHN</name>
<keyword evidence="4" id="KW-1185">Reference proteome</keyword>
<comment type="caution">
    <text evidence="3">The sequence shown here is derived from an EMBL/GenBank/DDBJ whole genome shotgun (WGS) entry which is preliminary data.</text>
</comment>
<evidence type="ECO:0000256" key="1">
    <source>
        <dbReference type="SAM" id="MobiDB-lite"/>
    </source>
</evidence>
<dbReference type="RefSeq" id="WP_222135439.1">
    <property type="nucleotide sequence ID" value="NZ_JAILXK010000001.1"/>
</dbReference>
<dbReference type="GO" id="GO:0005840">
    <property type="term" value="C:ribosome"/>
    <property type="evidence" value="ECO:0007669"/>
    <property type="project" value="UniProtKB-KW"/>
</dbReference>
<feature type="region of interest" description="Disordered" evidence="1">
    <location>
        <begin position="23"/>
        <end position="45"/>
    </location>
</feature>
<gene>
    <name evidence="3" type="ORF">K5P26_00540</name>
</gene>
<dbReference type="InterPro" id="IPR013823">
    <property type="entry name" value="Ribosomal_bL12_C"/>
</dbReference>
<evidence type="ECO:0000313" key="4">
    <source>
        <dbReference type="Proteomes" id="UP001166571"/>
    </source>
</evidence>
<keyword evidence="3" id="KW-0689">Ribosomal protein</keyword>
<dbReference type="SUPFAM" id="SSF54736">
    <property type="entry name" value="ClpS-like"/>
    <property type="match status" value="1"/>
</dbReference>
<keyword evidence="3" id="KW-0687">Ribonucleoprotein</keyword>
<dbReference type="EMBL" id="JAILXK010000001">
    <property type="protein sequence ID" value="MBY4635621.1"/>
    <property type="molecule type" value="Genomic_DNA"/>
</dbReference>
<dbReference type="Gene3D" id="3.30.1390.10">
    <property type="match status" value="1"/>
</dbReference>